<dbReference type="AlphaFoldDB" id="A0A4Y2SAU7"/>
<dbReference type="EMBL" id="BGPR01020455">
    <property type="protein sequence ID" value="GBN84706.1"/>
    <property type="molecule type" value="Genomic_DNA"/>
</dbReference>
<proteinExistence type="predicted"/>
<name>A0A4Y2SAU7_ARAVE</name>
<sequence length="112" mass="13219">MTTRKCGTFHVHCDLRTPEIEVSLISDSTFEGRTWRIFSRNQPRICVYWRKTSNNQFDTAGNSQLKSGCSCLPVFELRNWRIAKQVLHPRKNVTQDEIKDISQLWKNRNAMF</sequence>
<accession>A0A4Y2SAU7</accession>
<dbReference type="Proteomes" id="UP000499080">
    <property type="component" value="Unassembled WGS sequence"/>
</dbReference>
<reference evidence="1 2" key="1">
    <citation type="journal article" date="2019" name="Sci. Rep.">
        <title>Orb-weaving spider Araneus ventricosus genome elucidates the spidroin gene catalogue.</title>
        <authorList>
            <person name="Kono N."/>
            <person name="Nakamura H."/>
            <person name="Ohtoshi R."/>
            <person name="Moran D.A.P."/>
            <person name="Shinohara A."/>
            <person name="Yoshida Y."/>
            <person name="Fujiwara M."/>
            <person name="Mori M."/>
            <person name="Tomita M."/>
            <person name="Arakawa K."/>
        </authorList>
    </citation>
    <scope>NUCLEOTIDE SEQUENCE [LARGE SCALE GENOMIC DNA]</scope>
</reference>
<keyword evidence="2" id="KW-1185">Reference proteome</keyword>
<protein>
    <submittedName>
        <fullName evidence="1">Uncharacterized protein</fullName>
    </submittedName>
</protein>
<evidence type="ECO:0000313" key="1">
    <source>
        <dbReference type="EMBL" id="GBN84706.1"/>
    </source>
</evidence>
<gene>
    <name evidence="1" type="ORF">AVEN_234632_1</name>
</gene>
<comment type="caution">
    <text evidence="1">The sequence shown here is derived from an EMBL/GenBank/DDBJ whole genome shotgun (WGS) entry which is preliminary data.</text>
</comment>
<organism evidence="1 2">
    <name type="scientific">Araneus ventricosus</name>
    <name type="common">Orbweaver spider</name>
    <name type="synonym">Epeira ventricosa</name>
    <dbReference type="NCBI Taxonomy" id="182803"/>
    <lineage>
        <taxon>Eukaryota</taxon>
        <taxon>Metazoa</taxon>
        <taxon>Ecdysozoa</taxon>
        <taxon>Arthropoda</taxon>
        <taxon>Chelicerata</taxon>
        <taxon>Arachnida</taxon>
        <taxon>Araneae</taxon>
        <taxon>Araneomorphae</taxon>
        <taxon>Entelegynae</taxon>
        <taxon>Araneoidea</taxon>
        <taxon>Araneidae</taxon>
        <taxon>Araneus</taxon>
    </lineage>
</organism>
<evidence type="ECO:0000313" key="2">
    <source>
        <dbReference type="Proteomes" id="UP000499080"/>
    </source>
</evidence>